<comment type="caution">
    <text evidence="2">The sequence shown here is derived from an EMBL/GenBank/DDBJ whole genome shotgun (WGS) entry which is preliminary data.</text>
</comment>
<gene>
    <name evidence="2" type="ORF">Taro_003107</name>
</gene>
<sequence length="143" mass="15810">MAQSHASQDPYKYLTRSPPPAAPPPPPHSSDGRHNRATAARHAERERESCYGGWVVEGRERRTSTGILGGSPPPPTLHPPVLQRWCVGGASAPALHQLNRRRRRVYSFMFELPATATAQELSRKAYAGAPPDLRSRLILDEDE</sequence>
<evidence type="ECO:0000313" key="3">
    <source>
        <dbReference type="Proteomes" id="UP000652761"/>
    </source>
</evidence>
<dbReference type="Proteomes" id="UP000652761">
    <property type="component" value="Unassembled WGS sequence"/>
</dbReference>
<evidence type="ECO:0000313" key="2">
    <source>
        <dbReference type="EMBL" id="MQL70804.1"/>
    </source>
</evidence>
<accession>A0A843TMS1</accession>
<dbReference type="EMBL" id="NMUH01000079">
    <property type="protein sequence ID" value="MQL70804.1"/>
    <property type="molecule type" value="Genomic_DNA"/>
</dbReference>
<evidence type="ECO:0000256" key="1">
    <source>
        <dbReference type="SAM" id="MobiDB-lite"/>
    </source>
</evidence>
<keyword evidence="3" id="KW-1185">Reference proteome</keyword>
<feature type="region of interest" description="Disordered" evidence="1">
    <location>
        <begin position="1"/>
        <end position="56"/>
    </location>
</feature>
<reference evidence="2" key="1">
    <citation type="submission" date="2017-07" db="EMBL/GenBank/DDBJ databases">
        <title>Taro Niue Genome Assembly and Annotation.</title>
        <authorList>
            <person name="Atibalentja N."/>
            <person name="Keating K."/>
            <person name="Fields C.J."/>
        </authorList>
    </citation>
    <scope>NUCLEOTIDE SEQUENCE</scope>
    <source>
        <strain evidence="2">Niue_2</strain>
        <tissue evidence="2">Leaf</tissue>
    </source>
</reference>
<organism evidence="2 3">
    <name type="scientific">Colocasia esculenta</name>
    <name type="common">Wild taro</name>
    <name type="synonym">Arum esculentum</name>
    <dbReference type="NCBI Taxonomy" id="4460"/>
    <lineage>
        <taxon>Eukaryota</taxon>
        <taxon>Viridiplantae</taxon>
        <taxon>Streptophyta</taxon>
        <taxon>Embryophyta</taxon>
        <taxon>Tracheophyta</taxon>
        <taxon>Spermatophyta</taxon>
        <taxon>Magnoliopsida</taxon>
        <taxon>Liliopsida</taxon>
        <taxon>Araceae</taxon>
        <taxon>Aroideae</taxon>
        <taxon>Colocasieae</taxon>
        <taxon>Colocasia</taxon>
    </lineage>
</organism>
<feature type="compositionally biased region" description="Pro residues" evidence="1">
    <location>
        <begin position="17"/>
        <end position="28"/>
    </location>
</feature>
<proteinExistence type="predicted"/>
<protein>
    <submittedName>
        <fullName evidence="2">Uncharacterized protein</fullName>
    </submittedName>
</protein>
<dbReference type="AlphaFoldDB" id="A0A843TMS1"/>
<name>A0A843TMS1_COLES</name>